<dbReference type="RefSeq" id="WP_146948625.1">
    <property type="nucleotide sequence ID" value="NZ_BJYV01000028.1"/>
</dbReference>
<dbReference type="GO" id="GO:0005524">
    <property type="term" value="F:ATP binding"/>
    <property type="evidence" value="ECO:0007669"/>
    <property type="project" value="UniProtKB-KW"/>
</dbReference>
<protein>
    <submittedName>
        <fullName evidence="4">Cell division protein Fic</fullName>
    </submittedName>
</protein>
<keyword evidence="4" id="KW-0131">Cell cycle</keyword>
<dbReference type="InterPro" id="IPR040198">
    <property type="entry name" value="Fido_containing"/>
</dbReference>
<evidence type="ECO:0000256" key="1">
    <source>
        <dbReference type="PIRSR" id="PIRSR640198-1"/>
    </source>
</evidence>
<dbReference type="GO" id="GO:0051301">
    <property type="term" value="P:cell division"/>
    <property type="evidence" value="ECO:0007669"/>
    <property type="project" value="UniProtKB-KW"/>
</dbReference>
<evidence type="ECO:0000313" key="4">
    <source>
        <dbReference type="EMBL" id="GEO23840.1"/>
    </source>
</evidence>
<keyword evidence="2" id="KW-0067">ATP-binding</keyword>
<dbReference type="SUPFAM" id="SSF140931">
    <property type="entry name" value="Fic-like"/>
    <property type="match status" value="1"/>
</dbReference>
<dbReference type="PANTHER" id="PTHR13504:SF33">
    <property type="entry name" value="FIC FAMILY PROTEIN"/>
    <property type="match status" value="1"/>
</dbReference>
<keyword evidence="4" id="KW-0132">Cell division</keyword>
<name>A0A512CIJ2_9BACT</name>
<proteinExistence type="predicted"/>
<feature type="active site" evidence="1">
    <location>
        <position position="207"/>
    </location>
</feature>
<dbReference type="EMBL" id="BJYV01000028">
    <property type="protein sequence ID" value="GEO23840.1"/>
    <property type="molecule type" value="Genomic_DNA"/>
</dbReference>
<dbReference type="Pfam" id="PF02661">
    <property type="entry name" value="Fic"/>
    <property type="match status" value="1"/>
</dbReference>
<dbReference type="InterPro" id="IPR025230">
    <property type="entry name" value="DUF4172"/>
</dbReference>
<feature type="binding site" evidence="2">
    <location>
        <begin position="211"/>
        <end position="218"/>
    </location>
    <ligand>
        <name>ATP</name>
        <dbReference type="ChEBI" id="CHEBI:30616"/>
    </ligand>
</feature>
<evidence type="ECO:0000256" key="2">
    <source>
        <dbReference type="PIRSR" id="PIRSR640198-2"/>
    </source>
</evidence>
<dbReference type="Proteomes" id="UP000321301">
    <property type="component" value="Unassembled WGS sequence"/>
</dbReference>
<feature type="binding site" evidence="2">
    <location>
        <begin position="249"/>
        <end position="250"/>
    </location>
    <ligand>
        <name>ATP</name>
        <dbReference type="ChEBI" id="CHEBI:30616"/>
    </ligand>
</feature>
<keyword evidence="5" id="KW-1185">Reference proteome</keyword>
<accession>A0A512CIJ2</accession>
<dbReference type="AlphaFoldDB" id="A0A512CIJ2"/>
<dbReference type="PANTHER" id="PTHR13504">
    <property type="entry name" value="FIDO DOMAIN-CONTAINING PROTEIN DDB_G0283145"/>
    <property type="match status" value="1"/>
</dbReference>
<evidence type="ECO:0000313" key="5">
    <source>
        <dbReference type="Proteomes" id="UP000321301"/>
    </source>
</evidence>
<organism evidence="4 5">
    <name type="scientific">Cyclobacterium qasimii</name>
    <dbReference type="NCBI Taxonomy" id="1350429"/>
    <lineage>
        <taxon>Bacteria</taxon>
        <taxon>Pseudomonadati</taxon>
        <taxon>Bacteroidota</taxon>
        <taxon>Cytophagia</taxon>
        <taxon>Cytophagales</taxon>
        <taxon>Cyclobacteriaceae</taxon>
        <taxon>Cyclobacterium</taxon>
    </lineage>
</organism>
<dbReference type="PROSITE" id="PS51459">
    <property type="entry name" value="FIDO"/>
    <property type="match status" value="1"/>
</dbReference>
<gene>
    <name evidence="4" type="ORF">CQA01_43740</name>
</gene>
<comment type="caution">
    <text evidence="4">The sequence shown here is derived from an EMBL/GenBank/DDBJ whole genome shotgun (WGS) entry which is preliminary data.</text>
</comment>
<dbReference type="Gene3D" id="1.10.3290.10">
    <property type="entry name" value="Fido-like domain"/>
    <property type="match status" value="1"/>
</dbReference>
<feature type="domain" description="Fido" evidence="3">
    <location>
        <begin position="115"/>
        <end position="272"/>
    </location>
</feature>
<dbReference type="InterPro" id="IPR036597">
    <property type="entry name" value="Fido-like_dom_sf"/>
</dbReference>
<reference evidence="4 5" key="1">
    <citation type="submission" date="2019-07" db="EMBL/GenBank/DDBJ databases">
        <title>Whole genome shotgun sequence of Cyclobacterium qasimii NBRC 106168.</title>
        <authorList>
            <person name="Hosoyama A."/>
            <person name="Uohara A."/>
            <person name="Ohji S."/>
            <person name="Ichikawa N."/>
        </authorList>
    </citation>
    <scope>NUCLEOTIDE SEQUENCE [LARGE SCALE GENOMIC DNA]</scope>
    <source>
        <strain evidence="4 5">NBRC 106168</strain>
    </source>
</reference>
<dbReference type="InterPro" id="IPR003812">
    <property type="entry name" value="Fido"/>
</dbReference>
<evidence type="ECO:0000259" key="3">
    <source>
        <dbReference type="PROSITE" id="PS51459"/>
    </source>
</evidence>
<sequence>MALYIHNRDNWTDFTWDSKKVLLKLSETRHLQGKLLGRMESLGFDLQNEAILNTLTLEIVKSSEIEGEILETEQVRSSIARRLGIDIAGAIESERHIDGIVEMMLDATQRYDLPLTKERLFGWHSALFPTGWSNLFKITVADWRKDTKGSMQVVAGPLGKEKVHFEAPAAERIDYEMEKLLDWIENEIEVDPVLKAAIAHLWFVTIHPFEDGNGRITRAITEMILARSDNSVKRFYSMSAQIRVERKQYYGVLERTQKGNSEITEWILWFLACLQEAIKATYVVLQKVLQKAEFWKMHAATILNERQQKMINRLFNGFTGKLTTTKWGKICKCSQDTALRDIQDLIKKNILHKDPSGGRSTNYELVEMPATNN</sequence>
<dbReference type="Pfam" id="PF13776">
    <property type="entry name" value="DUF4172"/>
    <property type="match status" value="1"/>
</dbReference>
<keyword evidence="2" id="KW-0547">Nucleotide-binding</keyword>